<dbReference type="PANTHER" id="PTHR42763">
    <property type="entry name" value="ADP-GLUCOSE PHOSPHORYLASE"/>
    <property type="match status" value="1"/>
</dbReference>
<sequence length="348" mass="38738">MSSKSTMSEAATRSPEIRKDPIHNRWVIFSPTRSRRPSDFKSKTPNPNPNPNPNPSCPFCIGNEHECAPEIFRVPEKKPEWNIRVIQNLFPALNRDIEQPMGVGGGGEVVVGFGFHDVVIEAPVHWVQLVDLAPEEIGVVLLAYKNRILQLLSFHSIRYVQVFKNHGASAGASMSHSHSQIIGLPVVPSLVSARVKSMKEYYEQTGKCSLCEIQSKQLLVDESTHFTSVAPFASASPFELWIIPREHSSHFHEIDSDKVVDLGGLLKLMLQKISLQLNNPPYNFMIHTSPVSADSSSLSSIHWFVQIIPQLSTTAGFELGTGCYINPIFPEDAAKVLREVRIPKVDSE</sequence>
<evidence type="ECO:0000256" key="1">
    <source>
        <dbReference type="ARBA" id="ARBA00022679"/>
    </source>
</evidence>
<dbReference type="GO" id="GO:0008108">
    <property type="term" value="F:UDP-glucose:hexose-1-phosphate uridylyltransferase activity"/>
    <property type="evidence" value="ECO:0007669"/>
    <property type="project" value="InterPro"/>
</dbReference>
<dbReference type="PANTHER" id="PTHR42763:SF2">
    <property type="entry name" value="ADP-GLUCOSE PHOSPHORYLASE"/>
    <property type="match status" value="1"/>
</dbReference>
<keyword evidence="2" id="KW-0548">Nucleotidyltransferase</keyword>
<evidence type="ECO:0000256" key="5">
    <source>
        <dbReference type="PIRSR" id="PIRSR000808-3"/>
    </source>
</evidence>
<proteinExistence type="predicted"/>
<evidence type="ECO:0000313" key="9">
    <source>
        <dbReference type="Proteomes" id="UP001454036"/>
    </source>
</evidence>
<dbReference type="Proteomes" id="UP001454036">
    <property type="component" value="Unassembled WGS sequence"/>
</dbReference>
<dbReference type="GO" id="GO:0006012">
    <property type="term" value="P:galactose metabolic process"/>
    <property type="evidence" value="ECO:0007669"/>
    <property type="project" value="InterPro"/>
</dbReference>
<feature type="active site" description="Tele-UMP-histidine intermediate" evidence="4">
    <location>
        <position position="178"/>
    </location>
</feature>
<comment type="caution">
    <text evidence="8">The sequence shown here is derived from an EMBL/GenBank/DDBJ whole genome shotgun (WGS) entry which is preliminary data.</text>
</comment>
<feature type="compositionally biased region" description="Polar residues" evidence="6">
    <location>
        <begin position="1"/>
        <end position="11"/>
    </location>
</feature>
<feature type="binding site" evidence="5">
    <location>
        <position position="60"/>
    </location>
    <ligand>
        <name>Zn(2+)</name>
        <dbReference type="ChEBI" id="CHEBI:29105"/>
    </ligand>
</feature>
<dbReference type="InterPro" id="IPR053177">
    <property type="entry name" value="ADP-glucose_phosphorylase"/>
</dbReference>
<feature type="binding site" evidence="5">
    <location>
        <position position="176"/>
    </location>
    <ligand>
        <name>Zn(2+)</name>
        <dbReference type="ChEBI" id="CHEBI:29105"/>
    </ligand>
</feature>
<evidence type="ECO:0000313" key="8">
    <source>
        <dbReference type="EMBL" id="GAA0142570.1"/>
    </source>
</evidence>
<gene>
    <name evidence="8" type="ORF">LIER_03436</name>
</gene>
<feature type="binding site" evidence="5">
    <location>
        <position position="57"/>
    </location>
    <ligand>
        <name>Zn(2+)</name>
        <dbReference type="ChEBI" id="CHEBI:29105"/>
    </ligand>
</feature>
<evidence type="ECO:0000256" key="6">
    <source>
        <dbReference type="SAM" id="MobiDB-lite"/>
    </source>
</evidence>
<protein>
    <submittedName>
        <fullName evidence="8">Transferase</fullName>
    </submittedName>
</protein>
<feature type="domain" description="Galactose-1-phosphate uridyl transferase N-terminal" evidence="7">
    <location>
        <begin position="13"/>
        <end position="188"/>
    </location>
</feature>
<dbReference type="InterPro" id="IPR001937">
    <property type="entry name" value="GalP_UDPtransf1"/>
</dbReference>
<keyword evidence="3" id="KW-0119">Carbohydrate metabolism</keyword>
<keyword evidence="9" id="KW-1185">Reference proteome</keyword>
<evidence type="ECO:0000256" key="3">
    <source>
        <dbReference type="ARBA" id="ARBA00023277"/>
    </source>
</evidence>
<evidence type="ECO:0000256" key="4">
    <source>
        <dbReference type="PIRSR" id="PIRSR000808-1"/>
    </source>
</evidence>
<dbReference type="EMBL" id="BAABME010000413">
    <property type="protein sequence ID" value="GAA0142570.1"/>
    <property type="molecule type" value="Genomic_DNA"/>
</dbReference>
<dbReference type="SUPFAM" id="SSF54197">
    <property type="entry name" value="HIT-like"/>
    <property type="match status" value="2"/>
</dbReference>
<dbReference type="PIRSF" id="PIRSF000808">
    <property type="entry name" value="GalT"/>
    <property type="match status" value="1"/>
</dbReference>
<name>A0AAV3NT53_LITER</name>
<comment type="cofactor">
    <cofactor evidence="5">
        <name>Zn(2+)</name>
        <dbReference type="ChEBI" id="CHEBI:29105"/>
    </cofactor>
    <text evidence="5">Binds 1 zinc ion per subunit.</text>
</comment>
<organism evidence="8 9">
    <name type="scientific">Lithospermum erythrorhizon</name>
    <name type="common">Purple gromwell</name>
    <name type="synonym">Lithospermum officinale var. erythrorhizon</name>
    <dbReference type="NCBI Taxonomy" id="34254"/>
    <lineage>
        <taxon>Eukaryota</taxon>
        <taxon>Viridiplantae</taxon>
        <taxon>Streptophyta</taxon>
        <taxon>Embryophyta</taxon>
        <taxon>Tracheophyta</taxon>
        <taxon>Spermatophyta</taxon>
        <taxon>Magnoliopsida</taxon>
        <taxon>eudicotyledons</taxon>
        <taxon>Gunneridae</taxon>
        <taxon>Pentapetalae</taxon>
        <taxon>asterids</taxon>
        <taxon>lamiids</taxon>
        <taxon>Boraginales</taxon>
        <taxon>Boraginaceae</taxon>
        <taxon>Boraginoideae</taxon>
        <taxon>Lithospermeae</taxon>
        <taxon>Lithospermum</taxon>
    </lineage>
</organism>
<dbReference type="GO" id="GO:0008270">
    <property type="term" value="F:zinc ion binding"/>
    <property type="evidence" value="ECO:0007669"/>
    <property type="project" value="InterPro"/>
</dbReference>
<dbReference type="Pfam" id="PF01087">
    <property type="entry name" value="GalP_UDP_transf"/>
    <property type="match status" value="1"/>
</dbReference>
<keyword evidence="5" id="KW-0862">Zinc</keyword>
<feature type="region of interest" description="Disordered" evidence="6">
    <location>
        <begin position="1"/>
        <end position="53"/>
    </location>
</feature>
<evidence type="ECO:0000259" key="7">
    <source>
        <dbReference type="Pfam" id="PF01087"/>
    </source>
</evidence>
<reference evidence="8 9" key="1">
    <citation type="submission" date="2024-01" db="EMBL/GenBank/DDBJ databases">
        <title>The complete chloroplast genome sequence of Lithospermum erythrorhizon: insights into the phylogenetic relationship among Boraginaceae species and the maternal lineages of purple gromwells.</title>
        <authorList>
            <person name="Okada T."/>
            <person name="Watanabe K."/>
        </authorList>
    </citation>
    <scope>NUCLEOTIDE SEQUENCE [LARGE SCALE GENOMIC DNA]</scope>
</reference>
<evidence type="ECO:0000256" key="2">
    <source>
        <dbReference type="ARBA" id="ARBA00022695"/>
    </source>
</evidence>
<keyword evidence="5" id="KW-0479">Metal-binding</keyword>
<dbReference type="InterPro" id="IPR036265">
    <property type="entry name" value="HIT-like_sf"/>
</dbReference>
<feature type="binding site" evidence="5">
    <location>
        <position position="125"/>
    </location>
    <ligand>
        <name>Zn(2+)</name>
        <dbReference type="ChEBI" id="CHEBI:29105"/>
    </ligand>
</feature>
<keyword evidence="1 8" id="KW-0808">Transferase</keyword>
<dbReference type="Gene3D" id="3.30.428.10">
    <property type="entry name" value="HIT-like"/>
    <property type="match status" value="2"/>
</dbReference>
<dbReference type="AlphaFoldDB" id="A0AAV3NT53"/>
<dbReference type="InterPro" id="IPR005849">
    <property type="entry name" value="GalP_Utransf_N"/>
</dbReference>
<accession>A0AAV3NT53</accession>